<gene>
    <name evidence="2" type="ORF">BJ878DRAFT_546192</name>
</gene>
<name>A0A9P7YWF5_9HELO</name>
<keyword evidence="3" id="KW-1185">Reference proteome</keyword>
<evidence type="ECO:0000313" key="3">
    <source>
        <dbReference type="Proteomes" id="UP000887226"/>
    </source>
</evidence>
<evidence type="ECO:0000256" key="1">
    <source>
        <dbReference type="SAM" id="Phobius"/>
    </source>
</evidence>
<reference evidence="2" key="1">
    <citation type="journal article" date="2021" name="IMA Fungus">
        <title>Genomic characterization of three marine fungi, including Emericellopsis atlantica sp. nov. with signatures of a generalist lifestyle and marine biomass degradation.</title>
        <authorList>
            <person name="Hagestad O.C."/>
            <person name="Hou L."/>
            <person name="Andersen J.H."/>
            <person name="Hansen E.H."/>
            <person name="Altermark B."/>
            <person name="Li C."/>
            <person name="Kuhnert E."/>
            <person name="Cox R.J."/>
            <person name="Crous P.W."/>
            <person name="Spatafora J.W."/>
            <person name="Lail K."/>
            <person name="Amirebrahimi M."/>
            <person name="Lipzen A."/>
            <person name="Pangilinan J."/>
            <person name="Andreopoulos W."/>
            <person name="Hayes R.D."/>
            <person name="Ng V."/>
            <person name="Grigoriev I.V."/>
            <person name="Jackson S.A."/>
            <person name="Sutton T.D.S."/>
            <person name="Dobson A.D.W."/>
            <person name="Rama T."/>
        </authorList>
    </citation>
    <scope>NUCLEOTIDE SEQUENCE</scope>
    <source>
        <strain evidence="2">TRa3180A</strain>
    </source>
</reference>
<protein>
    <submittedName>
        <fullName evidence="2">Uncharacterized protein</fullName>
    </submittedName>
</protein>
<keyword evidence="1" id="KW-0472">Membrane</keyword>
<dbReference type="Proteomes" id="UP000887226">
    <property type="component" value="Unassembled WGS sequence"/>
</dbReference>
<dbReference type="EMBL" id="MU254428">
    <property type="protein sequence ID" value="KAG9240500.1"/>
    <property type="molecule type" value="Genomic_DNA"/>
</dbReference>
<accession>A0A9P7YWF5</accession>
<keyword evidence="1" id="KW-1133">Transmembrane helix</keyword>
<dbReference type="OrthoDB" id="10607294at2759"/>
<dbReference type="AlphaFoldDB" id="A0A9P7YWF5"/>
<organism evidence="2 3">
    <name type="scientific">Calycina marina</name>
    <dbReference type="NCBI Taxonomy" id="1763456"/>
    <lineage>
        <taxon>Eukaryota</taxon>
        <taxon>Fungi</taxon>
        <taxon>Dikarya</taxon>
        <taxon>Ascomycota</taxon>
        <taxon>Pezizomycotina</taxon>
        <taxon>Leotiomycetes</taxon>
        <taxon>Helotiales</taxon>
        <taxon>Pezizellaceae</taxon>
        <taxon>Calycina</taxon>
    </lineage>
</organism>
<sequence length="216" mass="22563">MANCALPNATLSACGNSDTTIPESPFFQLADNNSTILQPNGMAGATVAACAISSSQPGGAVLAMICNTTFATANADPNLGQTKANTCIHNNFFPATIIGYEVDGCSWRYCNLTGTRDFQSCVTRQKAKDLQAKYFEPGNSRGTVVEAGQGALKGEGVALVNADEMPPIWTANNVVQTRSVQASGADRIQWRTDKKKKTTISAALLLALGVAGLVLG</sequence>
<keyword evidence="1" id="KW-0812">Transmembrane</keyword>
<proteinExistence type="predicted"/>
<evidence type="ECO:0000313" key="2">
    <source>
        <dbReference type="EMBL" id="KAG9240500.1"/>
    </source>
</evidence>
<comment type="caution">
    <text evidence="2">The sequence shown here is derived from an EMBL/GenBank/DDBJ whole genome shotgun (WGS) entry which is preliminary data.</text>
</comment>
<feature type="transmembrane region" description="Helical" evidence="1">
    <location>
        <begin position="198"/>
        <end position="215"/>
    </location>
</feature>